<keyword evidence="11" id="KW-1185">Reference proteome</keyword>
<dbReference type="GO" id="GO:0005524">
    <property type="term" value="F:ATP binding"/>
    <property type="evidence" value="ECO:0007669"/>
    <property type="project" value="UniProtKB-UniRule"/>
</dbReference>
<keyword evidence="3 7" id="KW-0067">ATP-binding</keyword>
<feature type="coiled-coil region" evidence="8">
    <location>
        <begin position="335"/>
        <end position="388"/>
    </location>
</feature>
<dbReference type="GO" id="GO:0003777">
    <property type="term" value="F:microtubule motor activity"/>
    <property type="evidence" value="ECO:0007669"/>
    <property type="project" value="InterPro"/>
</dbReference>
<comment type="subcellular location">
    <subcellularLocation>
        <location evidence="1">Cytoplasm</location>
        <location evidence="1">Cytoskeleton</location>
    </subcellularLocation>
</comment>
<gene>
    <name evidence="10" type="ORF">DPMN_164345</name>
</gene>
<dbReference type="FunFam" id="3.40.850.10:FF:000177">
    <property type="entry name" value="Kinesin-like protein"/>
    <property type="match status" value="1"/>
</dbReference>
<dbReference type="InterPro" id="IPR027417">
    <property type="entry name" value="P-loop_NTPase"/>
</dbReference>
<keyword evidence="2 7" id="KW-0547">Nucleotide-binding</keyword>
<organism evidence="10 11">
    <name type="scientific">Dreissena polymorpha</name>
    <name type="common">Zebra mussel</name>
    <name type="synonym">Mytilus polymorpha</name>
    <dbReference type="NCBI Taxonomy" id="45954"/>
    <lineage>
        <taxon>Eukaryota</taxon>
        <taxon>Metazoa</taxon>
        <taxon>Spiralia</taxon>
        <taxon>Lophotrochozoa</taxon>
        <taxon>Mollusca</taxon>
        <taxon>Bivalvia</taxon>
        <taxon>Autobranchia</taxon>
        <taxon>Heteroconchia</taxon>
        <taxon>Euheterodonta</taxon>
        <taxon>Imparidentia</taxon>
        <taxon>Neoheterodontei</taxon>
        <taxon>Myida</taxon>
        <taxon>Dreissenoidea</taxon>
        <taxon>Dreissenidae</taxon>
        <taxon>Dreissena</taxon>
    </lineage>
</organism>
<comment type="caution">
    <text evidence="10">The sequence shown here is derived from an EMBL/GenBank/DDBJ whole genome shotgun (WGS) entry which is preliminary data.</text>
</comment>
<feature type="coiled-coil region" evidence="8">
    <location>
        <begin position="679"/>
        <end position="749"/>
    </location>
</feature>
<evidence type="ECO:0000256" key="1">
    <source>
        <dbReference type="ARBA" id="ARBA00004245"/>
    </source>
</evidence>
<dbReference type="PRINTS" id="PR00380">
    <property type="entry name" value="KINESINHEAVY"/>
</dbReference>
<feature type="binding site" evidence="7">
    <location>
        <begin position="90"/>
        <end position="97"/>
    </location>
    <ligand>
        <name>ATP</name>
        <dbReference type="ChEBI" id="CHEBI:30616"/>
    </ligand>
</feature>
<evidence type="ECO:0000259" key="9">
    <source>
        <dbReference type="PROSITE" id="PS50067"/>
    </source>
</evidence>
<reference evidence="10" key="2">
    <citation type="submission" date="2020-11" db="EMBL/GenBank/DDBJ databases">
        <authorList>
            <person name="McCartney M.A."/>
            <person name="Auch B."/>
            <person name="Kono T."/>
            <person name="Mallez S."/>
            <person name="Becker A."/>
            <person name="Gohl D.M."/>
            <person name="Silverstein K.A.T."/>
            <person name="Koren S."/>
            <person name="Bechman K.B."/>
            <person name="Herman A."/>
            <person name="Abrahante J.E."/>
            <person name="Garbe J."/>
        </authorList>
    </citation>
    <scope>NUCLEOTIDE SEQUENCE</scope>
    <source>
        <strain evidence="10">Duluth1</strain>
        <tissue evidence="10">Whole animal</tissue>
    </source>
</reference>
<name>A0A9D4EV31_DREPO</name>
<dbReference type="GO" id="GO:0005874">
    <property type="term" value="C:microtubule"/>
    <property type="evidence" value="ECO:0007669"/>
    <property type="project" value="TreeGrafter"/>
</dbReference>
<dbReference type="SMART" id="SM00129">
    <property type="entry name" value="KISc"/>
    <property type="match status" value="1"/>
</dbReference>
<feature type="coiled-coil region" evidence="8">
    <location>
        <begin position="1583"/>
        <end position="1617"/>
    </location>
</feature>
<dbReference type="PROSITE" id="PS50067">
    <property type="entry name" value="KINESIN_MOTOR_2"/>
    <property type="match status" value="1"/>
</dbReference>
<evidence type="ECO:0000313" key="10">
    <source>
        <dbReference type="EMBL" id="KAH3786239.1"/>
    </source>
</evidence>
<dbReference type="Proteomes" id="UP000828390">
    <property type="component" value="Unassembled WGS sequence"/>
</dbReference>
<evidence type="ECO:0000256" key="6">
    <source>
        <dbReference type="ARBA" id="ARBA00023212"/>
    </source>
</evidence>
<sequence>MSADNNIKVSIRVRNLIQKELSAGLKNHWTVVDNSIWCEVPDAGGRKPAPYTFDRVFDETTVTCDVFDEVCSPIVKSALSGFNGTIFAYGQSSSGKTFTMSGSATQEGIISLAVEEIFTSIDNIPDREFLIRVGYIEIYNEKLSDLLGDSDVPLKLQEDTDHNIQVIGLTEEMVRDGSHVIDVIKKGDRKRRFAETKQNDRSSRSHVILRFVIESRAVGHEDDAVMVSNLYFVDLAGSEKAGDNSGERFREGCAINKSLFTLGNVIRKLSGDANQQHVSFRDSKLTRILQNALGGNSKTVIICTITPAHIEESDSTLKFASRAKNIKNKPTVNEVMSDAAMLKQYRRKIQKLEEQISKIKDGDIELEKAELEKRLQEKEEYQRQQTEIISKLQTMIVTSGSSNRTSEIKPARKTRRETWCPGKAKRELEGMSDISSLRLMKKPRIAPLPNSLQETVFEEEESFQLLENISMPSQSPPFPGRQNSGTNMADVTIETNPSTMELFKLQDKYEELLDEYAKKEKDMEDMKEFHELERQCNIEEMDKMKKDLHTKECMLSGLPWLEEELMKTQMERNKLRENLEQLNRQLNSANDGSGFTMKAKQLDDSEAKCANLNSELEIQRSKYEFHIEKLKRQVEEYMMLLEEKGVTQDVLKNRISVDYSESELQVSKNTEDEVIEQVKNSHEEEVTDLRNEIDLLMISLEKEKHVGLELQKRFDEEFQQQKMNYQKDLGELKEEIEIYQQLLSEEKAKTEKNQTADSNLEYEKIEVIELKSYHEEVLAKYREEIEMYRQLLSEEKAKTESNLIAESNLELEAKEVTELKNKHDEELAIYREEIDALKTKCEDYRMHLENVDGKKIETSDMYTQNTVHEMKLKHEEELAKYREEKSALKLEYEAYGLQLEKEAKEKLDSLRACTQDELNEIQSKYDTLVIELAQYKEEICVLKKEIEDYRTQLKQVDHEKIDTRNSFAYDDFNEIKSRYEIEIANYREEISVLKKEVEDYRTQLEKVDNEKIDTQNSLSHDQLNEIKSRYDIEVANYKEEINDLKQEVEDYRTQLEMINSEKLETSKTFTQEELNEIQLKYEIQIQDLKANLECHVASKSEAKKDRHVSFNLDSEIDEQKKVIKQLTKERDMYVNLVEELTEKQGSDKQNILEIASLKKQLEYKNKDKPKNESKGEKRLAELMSEFDEMKANYENEIELLKGQVKEEKINDDNTRQQVEELKLQLKELKVGYELELERLKAEIDCSKMSSKNNEEPAELGSLQHEMLHSELDDIKEKYEMEVGDLKEQLASALKGGEKEENMQDSLEMEMLKSELYELKERYIQETADLKAELELIQSSNVAAADIQAELIVLKDNYMRETEDRKHQIDSNPSATYNGKVNIQVQMLTAELEEMKKEHAEELIKVDKKYQEEIESLRQKIENQRSSKSETHNENSNIEVEMLQAQLVEMQEKHKNEIIELKKGLEEMYQEKCEELRREMQFSAEIKPENIENVNDGKNIQSKELQSELKEMKEKYDNVMGELRRQLEDRAEHSLMEDYMEESISSNLDQSILELKERNKQLATSQFEDREACRKQIVLYDSAMDEMQTELSTMKSQLEILCKNLKAQQTANSQLKEDNLKLINVRDQYEH</sequence>
<keyword evidence="4 8" id="KW-0175">Coiled coil</keyword>
<feature type="coiled-coil region" evidence="8">
    <location>
        <begin position="1179"/>
        <end position="1242"/>
    </location>
</feature>
<keyword evidence="5 7" id="KW-0505">Motor protein</keyword>
<feature type="domain" description="Kinesin motor" evidence="9">
    <location>
        <begin position="6"/>
        <end position="326"/>
    </location>
</feature>
<keyword evidence="6" id="KW-0206">Cytoskeleton</keyword>
<evidence type="ECO:0000256" key="2">
    <source>
        <dbReference type="ARBA" id="ARBA00022741"/>
    </source>
</evidence>
<evidence type="ECO:0000256" key="5">
    <source>
        <dbReference type="ARBA" id="ARBA00023175"/>
    </source>
</evidence>
<dbReference type="GO" id="GO:0000278">
    <property type="term" value="P:mitotic cell cycle"/>
    <property type="evidence" value="ECO:0007669"/>
    <property type="project" value="TreeGrafter"/>
</dbReference>
<dbReference type="Pfam" id="PF00225">
    <property type="entry name" value="Kinesin"/>
    <property type="match status" value="1"/>
</dbReference>
<feature type="coiled-coil region" evidence="8">
    <location>
        <begin position="558"/>
        <end position="633"/>
    </location>
</feature>
<dbReference type="GO" id="GO:0007018">
    <property type="term" value="P:microtubule-based movement"/>
    <property type="evidence" value="ECO:0007669"/>
    <property type="project" value="InterPro"/>
</dbReference>
<feature type="coiled-coil region" evidence="8">
    <location>
        <begin position="871"/>
        <end position="938"/>
    </location>
</feature>
<dbReference type="EMBL" id="JAIWYP010000008">
    <property type="protein sequence ID" value="KAH3786239.1"/>
    <property type="molecule type" value="Genomic_DNA"/>
</dbReference>
<comment type="similarity">
    <text evidence="7">Belongs to the TRAFAC class myosin-kinesin ATPase superfamily. Kinesin family.</text>
</comment>
<accession>A0A9D4EV31</accession>
<dbReference type="InterPro" id="IPR001752">
    <property type="entry name" value="Kinesin_motor_dom"/>
</dbReference>
<feature type="non-terminal residue" evidence="10">
    <location>
        <position position="1630"/>
    </location>
</feature>
<evidence type="ECO:0000256" key="3">
    <source>
        <dbReference type="ARBA" id="ARBA00022840"/>
    </source>
</evidence>
<keyword evidence="6" id="KW-0963">Cytoplasm</keyword>
<feature type="coiled-coil region" evidence="8">
    <location>
        <begin position="778"/>
        <end position="847"/>
    </location>
</feature>
<dbReference type="InterPro" id="IPR027640">
    <property type="entry name" value="Kinesin-like_fam"/>
</dbReference>
<dbReference type="InterPro" id="IPR036961">
    <property type="entry name" value="Kinesin_motor_dom_sf"/>
</dbReference>
<protein>
    <recommendedName>
        <fullName evidence="9">Kinesin motor domain-containing protein</fullName>
    </recommendedName>
</protein>
<evidence type="ECO:0000256" key="7">
    <source>
        <dbReference type="PROSITE-ProRule" id="PRU00283"/>
    </source>
</evidence>
<reference evidence="10" key="1">
    <citation type="journal article" date="2019" name="bioRxiv">
        <title>The Genome of the Zebra Mussel, Dreissena polymorpha: A Resource for Invasive Species Research.</title>
        <authorList>
            <person name="McCartney M.A."/>
            <person name="Auch B."/>
            <person name="Kono T."/>
            <person name="Mallez S."/>
            <person name="Zhang Y."/>
            <person name="Obille A."/>
            <person name="Becker A."/>
            <person name="Abrahante J.E."/>
            <person name="Garbe J."/>
            <person name="Badalamenti J.P."/>
            <person name="Herman A."/>
            <person name="Mangelson H."/>
            <person name="Liachko I."/>
            <person name="Sullivan S."/>
            <person name="Sone E.D."/>
            <person name="Koren S."/>
            <person name="Silverstein K.A.T."/>
            <person name="Beckman K.B."/>
            <person name="Gohl D.M."/>
        </authorList>
    </citation>
    <scope>NUCLEOTIDE SEQUENCE</scope>
    <source>
        <strain evidence="10">Duluth1</strain>
        <tissue evidence="10">Whole animal</tissue>
    </source>
</reference>
<feature type="coiled-coil region" evidence="8">
    <location>
        <begin position="969"/>
        <end position="1143"/>
    </location>
</feature>
<dbReference type="PANTHER" id="PTHR47968:SF75">
    <property type="entry name" value="CENTROMERE-ASSOCIATED PROTEIN E"/>
    <property type="match status" value="1"/>
</dbReference>
<evidence type="ECO:0000256" key="4">
    <source>
        <dbReference type="ARBA" id="ARBA00023054"/>
    </source>
</evidence>
<feature type="coiled-coil region" evidence="8">
    <location>
        <begin position="1377"/>
        <end position="1528"/>
    </location>
</feature>
<evidence type="ECO:0000313" key="11">
    <source>
        <dbReference type="Proteomes" id="UP000828390"/>
    </source>
</evidence>
<feature type="coiled-coil region" evidence="8">
    <location>
        <begin position="502"/>
        <end position="533"/>
    </location>
</feature>
<proteinExistence type="inferred from homology"/>
<dbReference type="PANTHER" id="PTHR47968">
    <property type="entry name" value="CENTROMERE PROTEIN E"/>
    <property type="match status" value="1"/>
</dbReference>
<dbReference type="SUPFAM" id="SSF52540">
    <property type="entry name" value="P-loop containing nucleoside triphosphate hydrolases"/>
    <property type="match status" value="1"/>
</dbReference>
<dbReference type="Gene3D" id="3.40.850.10">
    <property type="entry name" value="Kinesin motor domain"/>
    <property type="match status" value="1"/>
</dbReference>
<evidence type="ECO:0000256" key="8">
    <source>
        <dbReference type="SAM" id="Coils"/>
    </source>
</evidence>
<dbReference type="GO" id="GO:0008017">
    <property type="term" value="F:microtubule binding"/>
    <property type="evidence" value="ECO:0007669"/>
    <property type="project" value="InterPro"/>
</dbReference>